<dbReference type="InterPro" id="IPR048327">
    <property type="entry name" value="Dyp_perox_N"/>
</dbReference>
<evidence type="ECO:0000259" key="8">
    <source>
        <dbReference type="Pfam" id="PF04261"/>
    </source>
</evidence>
<keyword evidence="3" id="KW-0479">Metal-binding</keyword>
<evidence type="ECO:0000256" key="4">
    <source>
        <dbReference type="ARBA" id="ARBA00023002"/>
    </source>
</evidence>
<dbReference type="GO" id="GO:0046872">
    <property type="term" value="F:metal ion binding"/>
    <property type="evidence" value="ECO:0007669"/>
    <property type="project" value="UniProtKB-KW"/>
</dbReference>
<dbReference type="InterPro" id="IPR006314">
    <property type="entry name" value="Dyp_peroxidase"/>
</dbReference>
<evidence type="ECO:0000313" key="10">
    <source>
        <dbReference type="EMBL" id="QPG05449.1"/>
    </source>
</evidence>
<protein>
    <submittedName>
        <fullName evidence="10">Dyp-type peroxidase</fullName>
    </submittedName>
</protein>
<dbReference type="PANTHER" id="PTHR30521:SF0">
    <property type="entry name" value="DYP-TYPE PEROXIDASE FAMILY PROTEIN"/>
    <property type="match status" value="1"/>
</dbReference>
<accession>A0A7S9HCT9</accession>
<evidence type="ECO:0000256" key="1">
    <source>
        <dbReference type="ARBA" id="ARBA00001970"/>
    </source>
</evidence>
<name>A0A7S9HCT9_9ALTE</name>
<proteinExistence type="inferred from homology"/>
<gene>
    <name evidence="10" type="ORF">IT774_15345</name>
</gene>
<feature type="region of interest" description="Disordered" evidence="7">
    <location>
        <begin position="197"/>
        <end position="219"/>
    </location>
</feature>
<dbReference type="Pfam" id="PF20628">
    <property type="entry name" value="Dyp_perox_C"/>
    <property type="match status" value="1"/>
</dbReference>
<organism evidence="10 11">
    <name type="scientific">Salinimonas marina</name>
    <dbReference type="NCBI Taxonomy" id="2785918"/>
    <lineage>
        <taxon>Bacteria</taxon>
        <taxon>Pseudomonadati</taxon>
        <taxon>Pseudomonadota</taxon>
        <taxon>Gammaproteobacteria</taxon>
        <taxon>Alteromonadales</taxon>
        <taxon>Alteromonadaceae</taxon>
        <taxon>Alteromonas/Salinimonas group</taxon>
        <taxon>Salinimonas</taxon>
    </lineage>
</organism>
<keyword evidence="5" id="KW-0408">Iron</keyword>
<dbReference type="AlphaFoldDB" id="A0A7S9HCT9"/>
<dbReference type="GO" id="GO:0004601">
    <property type="term" value="F:peroxidase activity"/>
    <property type="evidence" value="ECO:0007669"/>
    <property type="project" value="UniProtKB-KW"/>
</dbReference>
<evidence type="ECO:0000256" key="2">
    <source>
        <dbReference type="ARBA" id="ARBA00022559"/>
    </source>
</evidence>
<keyword evidence="4" id="KW-0560">Oxidoreductase</keyword>
<dbReference type="PANTHER" id="PTHR30521">
    <property type="entry name" value="DEFERROCHELATASE/PEROXIDASE"/>
    <property type="match status" value="1"/>
</dbReference>
<dbReference type="GO" id="GO:0005829">
    <property type="term" value="C:cytosol"/>
    <property type="evidence" value="ECO:0007669"/>
    <property type="project" value="TreeGrafter"/>
</dbReference>
<dbReference type="PROSITE" id="PS51404">
    <property type="entry name" value="DYP_PEROXIDASE"/>
    <property type="match status" value="1"/>
</dbReference>
<reference evidence="10 11" key="1">
    <citation type="submission" date="2020-11" db="EMBL/GenBank/DDBJ databases">
        <title>Complete genome sequence for Salinimonas sp. strain G2-b.</title>
        <authorList>
            <person name="Park S.-J."/>
        </authorList>
    </citation>
    <scope>NUCLEOTIDE SEQUENCE [LARGE SCALE GENOMIC DNA]</scope>
    <source>
        <strain evidence="10 11">G2-b</strain>
    </source>
</reference>
<dbReference type="Proteomes" id="UP000595095">
    <property type="component" value="Chromosome"/>
</dbReference>
<dbReference type="NCBIfam" id="TIGR01413">
    <property type="entry name" value="Dyp_perox_fam"/>
    <property type="match status" value="1"/>
</dbReference>
<dbReference type="SUPFAM" id="SSF54909">
    <property type="entry name" value="Dimeric alpha+beta barrel"/>
    <property type="match status" value="1"/>
</dbReference>
<comment type="cofactor">
    <cofactor evidence="1">
        <name>heme b</name>
        <dbReference type="ChEBI" id="CHEBI:60344"/>
    </cofactor>
</comment>
<evidence type="ECO:0000313" key="11">
    <source>
        <dbReference type="Proteomes" id="UP000595095"/>
    </source>
</evidence>
<evidence type="ECO:0000256" key="3">
    <source>
        <dbReference type="ARBA" id="ARBA00022723"/>
    </source>
</evidence>
<evidence type="ECO:0000259" key="9">
    <source>
        <dbReference type="Pfam" id="PF20628"/>
    </source>
</evidence>
<dbReference type="InterPro" id="IPR011008">
    <property type="entry name" value="Dimeric_a/b-barrel"/>
</dbReference>
<evidence type="ECO:0000256" key="6">
    <source>
        <dbReference type="ARBA" id="ARBA00025737"/>
    </source>
</evidence>
<dbReference type="EMBL" id="CP064795">
    <property type="protein sequence ID" value="QPG05449.1"/>
    <property type="molecule type" value="Genomic_DNA"/>
</dbReference>
<feature type="domain" description="Dyp-type peroxidase C-terminal" evidence="9">
    <location>
        <begin position="138"/>
        <end position="297"/>
    </location>
</feature>
<dbReference type="KEGG" id="smaa:IT774_15345"/>
<evidence type="ECO:0000256" key="7">
    <source>
        <dbReference type="SAM" id="MobiDB-lite"/>
    </source>
</evidence>
<sequence>MMQPQKGVCAEPSLHAQYLLLNVVDDDPQILREKLSRILDIFDDYENEYFEAMVTGLIAIGAGFWEELYPDSRPAQLSAFPKMECEDRSAPDTGGDIFVQIRADRLDVCHAIANEIMELLHLHVELQEQVQGFRYLDGRDLNGFVYGAENPRGMLRRQVAVVSAEIEPVFEGGSYLHIQRYRYDLRRWKSLSDRQQEQVIGKTRQHNTDSEEQSASSHCVRARPMLPGSETPTLVKQGMPYGNVILQGLLFVSCAASGKAFENMLHNQVTGNEDGDYDRWLDFASAETGGAFFAPAIGFIRQRGC</sequence>
<feature type="domain" description="Dyp-type peroxidase N-terminal" evidence="8">
    <location>
        <begin position="52"/>
        <end position="134"/>
    </location>
</feature>
<keyword evidence="2 10" id="KW-0575">Peroxidase</keyword>
<dbReference type="Pfam" id="PF04261">
    <property type="entry name" value="Dyp_perox_N"/>
    <property type="match status" value="1"/>
</dbReference>
<dbReference type="RefSeq" id="WP_195810539.1">
    <property type="nucleotide sequence ID" value="NZ_CP064795.1"/>
</dbReference>
<evidence type="ECO:0000256" key="5">
    <source>
        <dbReference type="ARBA" id="ARBA00023004"/>
    </source>
</evidence>
<dbReference type="InterPro" id="IPR048328">
    <property type="entry name" value="Dyp_perox_C"/>
</dbReference>
<comment type="similarity">
    <text evidence="6">Belongs to the DyP-type peroxidase family.</text>
</comment>
<dbReference type="GO" id="GO:0020037">
    <property type="term" value="F:heme binding"/>
    <property type="evidence" value="ECO:0007669"/>
    <property type="project" value="InterPro"/>
</dbReference>
<keyword evidence="11" id="KW-1185">Reference proteome</keyword>